<sequence>MKKIFRFKAIILTFLLVFINFSNIFAEIEKESHIKFEEFPILNYENINNGVLQTEIYNNQLYVMWTESGKDQHYEIKIKKYDGTKWNEVDTNLLNNSITVGMMGIYLEVYNNELYVVWDEYDGIEDSKLRMKKYCNDRWIEVDPASLNDYNNIISWNNELYYIWEEYDENNVIQLRVAKNNGTNLLEVDNASSEFVEIDNGSLNYDTSKNAEFDKIEVFNNELYIIWDEYEIKGWKDKKIKKYNEGKWIEVDTSFSKNGADKKAIMYNNELYLMWAERNKNEGRKIKVKKYDGIKWIDVDKGFLNYDSSKDAFFPEPIIYKGDLYVSWVEYDKNGNRQIRMKILNGNKLVQIGNGSLNYDSNKSSTFSKYAIIYNNELYIIWDEDGDIRLKKLINNTKTEDKTKH</sequence>
<reference evidence="1 2" key="1">
    <citation type="submission" date="2023-03" db="EMBL/GenBank/DDBJ databases">
        <title>Complete genome sequence of Tepidibacter sp. SWIR-1, isolated from a deep-sea hydrothermal vent.</title>
        <authorList>
            <person name="Li X."/>
        </authorList>
    </citation>
    <scope>NUCLEOTIDE SEQUENCE [LARGE SCALE GENOMIC DNA]</scope>
    <source>
        <strain evidence="1 2">SWIR-1</strain>
    </source>
</reference>
<organism evidence="1 2">
    <name type="scientific">Tepidibacter hydrothermalis</name>
    <dbReference type="NCBI Taxonomy" id="3036126"/>
    <lineage>
        <taxon>Bacteria</taxon>
        <taxon>Bacillati</taxon>
        <taxon>Bacillota</taxon>
        <taxon>Clostridia</taxon>
        <taxon>Peptostreptococcales</taxon>
        <taxon>Peptostreptococcaceae</taxon>
        <taxon>Tepidibacter</taxon>
    </lineage>
</organism>
<evidence type="ECO:0008006" key="3">
    <source>
        <dbReference type="Google" id="ProtNLM"/>
    </source>
</evidence>
<gene>
    <name evidence="1" type="ORF">P4S50_09955</name>
</gene>
<name>A0ABY8E761_9FIRM</name>
<accession>A0ABY8E761</accession>
<evidence type="ECO:0000313" key="2">
    <source>
        <dbReference type="Proteomes" id="UP001222800"/>
    </source>
</evidence>
<dbReference type="Proteomes" id="UP001222800">
    <property type="component" value="Chromosome"/>
</dbReference>
<dbReference type="RefSeq" id="WP_277730630.1">
    <property type="nucleotide sequence ID" value="NZ_CP120733.1"/>
</dbReference>
<keyword evidence="2" id="KW-1185">Reference proteome</keyword>
<evidence type="ECO:0000313" key="1">
    <source>
        <dbReference type="EMBL" id="WFD08722.1"/>
    </source>
</evidence>
<dbReference type="EMBL" id="CP120733">
    <property type="protein sequence ID" value="WFD08722.1"/>
    <property type="molecule type" value="Genomic_DNA"/>
</dbReference>
<protein>
    <recommendedName>
        <fullName evidence="3">DUF5050 domain-containing protein</fullName>
    </recommendedName>
</protein>
<proteinExistence type="predicted"/>